<sequence>MEITVDSSVVNSVIRKVREEGGFAYAATVKQAGQDFQSAEAAREMAWEQLHCGPWHDVGQAWRDAYSMACLYVAAFKVRKGELKEAMKIVDMGVIMGGEGLRRESDKAIREIRDALARNEEGKESGEERWNMGMEMSLPEVRHLLPFKSLLNNIVEKQSSPSMEKFLCDYFLVGSPVVLVDCIDHWPACTKWKDIKYLKRIAGERTVPVEVGKNYLCPKWKTELIRFSDFLERILSNECNPENRTYLAQHPLFDQIQELRTDIMMPDYCFTGGGELQSLNAWFGPAETVTPLHHDPHHNLLAQVVGRKYVRLYPASITEDLYPFSESMLKNSSQVDLDKVDTNLFPKVQDLEFLDCILEEGEMLYIPPKWWHYVKSLTTSFSVSFWWASKKSNECEPIHASDATTGDRQFSADNLVSDV</sequence>
<evidence type="ECO:0000256" key="1">
    <source>
        <dbReference type="ARBA" id="ARBA00001954"/>
    </source>
</evidence>
<dbReference type="STRING" id="29655.A0A0K9PAY3"/>
<comment type="caution">
    <text evidence="10">The sequence shown here is derived from an EMBL/GenBank/DDBJ whole genome shotgun (WGS) entry which is preliminary data.</text>
</comment>
<evidence type="ECO:0000259" key="9">
    <source>
        <dbReference type="PROSITE" id="PS51184"/>
    </source>
</evidence>
<evidence type="ECO:0000256" key="3">
    <source>
        <dbReference type="ARBA" id="ARBA00006801"/>
    </source>
</evidence>
<keyword evidence="11" id="KW-1185">Reference proteome</keyword>
<feature type="domain" description="JmjC" evidence="9">
    <location>
        <begin position="239"/>
        <end position="404"/>
    </location>
</feature>
<dbReference type="InterPro" id="IPR003347">
    <property type="entry name" value="JmjC_dom"/>
</dbReference>
<dbReference type="Pfam" id="PF13621">
    <property type="entry name" value="Cupin_8"/>
    <property type="match status" value="1"/>
</dbReference>
<dbReference type="PANTHER" id="PTHR12461:SF105">
    <property type="entry name" value="HYPOXIA-INDUCIBLE FACTOR 1-ALPHA INHIBITOR"/>
    <property type="match status" value="1"/>
</dbReference>
<evidence type="ECO:0000256" key="6">
    <source>
        <dbReference type="ARBA" id="ARBA00023002"/>
    </source>
</evidence>
<evidence type="ECO:0000256" key="8">
    <source>
        <dbReference type="ARBA" id="ARBA00023242"/>
    </source>
</evidence>
<evidence type="ECO:0000313" key="10">
    <source>
        <dbReference type="EMBL" id="KMZ65412.1"/>
    </source>
</evidence>
<dbReference type="InterPro" id="IPR056520">
    <property type="entry name" value="ARM_KDM8_N"/>
</dbReference>
<comment type="cofactor">
    <cofactor evidence="1">
        <name>Fe(2+)</name>
        <dbReference type="ChEBI" id="CHEBI:29033"/>
    </cofactor>
</comment>
<keyword evidence="8" id="KW-0539">Nucleus</keyword>
<dbReference type="InterPro" id="IPR041667">
    <property type="entry name" value="Cupin_8"/>
</dbReference>
<proteinExistence type="inferred from homology"/>
<keyword evidence="7" id="KW-0408">Iron</keyword>
<keyword evidence="4" id="KW-0479">Metal-binding</keyword>
<dbReference type="OrthoDB" id="47172at2759"/>
<dbReference type="EMBL" id="LFYR01001035">
    <property type="protein sequence ID" value="KMZ65412.1"/>
    <property type="molecule type" value="Genomic_DNA"/>
</dbReference>
<dbReference type="SMART" id="SM00558">
    <property type="entry name" value="JmjC"/>
    <property type="match status" value="1"/>
</dbReference>
<comment type="subcellular location">
    <subcellularLocation>
        <location evidence="2">Nucleus</location>
    </subcellularLocation>
</comment>
<dbReference type="FunFam" id="2.60.120.650:FF:000029">
    <property type="entry name" value="lysine-specific demethylase JMJ30"/>
    <property type="match status" value="1"/>
</dbReference>
<evidence type="ECO:0000256" key="2">
    <source>
        <dbReference type="ARBA" id="ARBA00004123"/>
    </source>
</evidence>
<dbReference type="Proteomes" id="UP000036987">
    <property type="component" value="Unassembled WGS sequence"/>
</dbReference>
<evidence type="ECO:0000256" key="4">
    <source>
        <dbReference type="ARBA" id="ARBA00022723"/>
    </source>
</evidence>
<dbReference type="PROSITE" id="PS51184">
    <property type="entry name" value="JMJC"/>
    <property type="match status" value="1"/>
</dbReference>
<evidence type="ECO:0000256" key="5">
    <source>
        <dbReference type="ARBA" id="ARBA00022964"/>
    </source>
</evidence>
<protein>
    <submittedName>
        <fullName evidence="10">JmjC domain-containing protein 5</fullName>
    </submittedName>
</protein>
<dbReference type="SUPFAM" id="SSF51197">
    <property type="entry name" value="Clavaminate synthase-like"/>
    <property type="match status" value="1"/>
</dbReference>
<keyword evidence="5" id="KW-0223">Dioxygenase</keyword>
<dbReference type="Pfam" id="PF24472">
    <property type="entry name" value="ARM_KDM8_N"/>
    <property type="match status" value="1"/>
</dbReference>
<keyword evidence="6" id="KW-0560">Oxidoreductase</keyword>
<dbReference type="AlphaFoldDB" id="A0A0K9PAY3"/>
<dbReference type="GO" id="GO:0016706">
    <property type="term" value="F:2-oxoglutarate-dependent dioxygenase activity"/>
    <property type="evidence" value="ECO:0000318"/>
    <property type="project" value="GO_Central"/>
</dbReference>
<dbReference type="GO" id="GO:0046872">
    <property type="term" value="F:metal ion binding"/>
    <property type="evidence" value="ECO:0007669"/>
    <property type="project" value="UniProtKB-KW"/>
</dbReference>
<organism evidence="10 11">
    <name type="scientific">Zostera marina</name>
    <name type="common">Eelgrass</name>
    <dbReference type="NCBI Taxonomy" id="29655"/>
    <lineage>
        <taxon>Eukaryota</taxon>
        <taxon>Viridiplantae</taxon>
        <taxon>Streptophyta</taxon>
        <taxon>Embryophyta</taxon>
        <taxon>Tracheophyta</taxon>
        <taxon>Spermatophyta</taxon>
        <taxon>Magnoliopsida</taxon>
        <taxon>Liliopsida</taxon>
        <taxon>Zosteraceae</taxon>
        <taxon>Zostera</taxon>
    </lineage>
</organism>
<accession>A0A0K9PAY3</accession>
<name>A0A0K9PAY3_ZOSMR</name>
<reference evidence="11" key="1">
    <citation type="journal article" date="2016" name="Nature">
        <title>The genome of the seagrass Zostera marina reveals angiosperm adaptation to the sea.</title>
        <authorList>
            <person name="Olsen J.L."/>
            <person name="Rouze P."/>
            <person name="Verhelst B."/>
            <person name="Lin Y.-C."/>
            <person name="Bayer T."/>
            <person name="Collen J."/>
            <person name="Dattolo E."/>
            <person name="De Paoli E."/>
            <person name="Dittami S."/>
            <person name="Maumus F."/>
            <person name="Michel G."/>
            <person name="Kersting A."/>
            <person name="Lauritano C."/>
            <person name="Lohaus R."/>
            <person name="Toepel M."/>
            <person name="Tonon T."/>
            <person name="Vanneste K."/>
            <person name="Amirebrahimi M."/>
            <person name="Brakel J."/>
            <person name="Bostroem C."/>
            <person name="Chovatia M."/>
            <person name="Grimwood J."/>
            <person name="Jenkins J.W."/>
            <person name="Jueterbock A."/>
            <person name="Mraz A."/>
            <person name="Stam W.T."/>
            <person name="Tice H."/>
            <person name="Bornberg-Bauer E."/>
            <person name="Green P.J."/>
            <person name="Pearson G.A."/>
            <person name="Procaccini G."/>
            <person name="Duarte C.M."/>
            <person name="Schmutz J."/>
            <person name="Reusch T.B.H."/>
            <person name="Van de Peer Y."/>
        </authorList>
    </citation>
    <scope>NUCLEOTIDE SEQUENCE [LARGE SCALE GENOMIC DNA]</scope>
    <source>
        <strain evidence="11">cv. Finnish</strain>
    </source>
</reference>
<dbReference type="PANTHER" id="PTHR12461">
    <property type="entry name" value="HYPOXIA-INDUCIBLE FACTOR 1 ALPHA INHIBITOR-RELATED"/>
    <property type="match status" value="1"/>
</dbReference>
<gene>
    <name evidence="10" type="ORF">ZOSMA_320G00110</name>
</gene>
<comment type="similarity">
    <text evidence="3">Belongs to the JARID1 histone demethylase family.</text>
</comment>
<evidence type="ECO:0000313" key="11">
    <source>
        <dbReference type="Proteomes" id="UP000036987"/>
    </source>
</evidence>
<evidence type="ECO:0000256" key="7">
    <source>
        <dbReference type="ARBA" id="ARBA00023004"/>
    </source>
</evidence>
<dbReference type="GO" id="GO:0005634">
    <property type="term" value="C:nucleus"/>
    <property type="evidence" value="ECO:0007669"/>
    <property type="project" value="UniProtKB-SubCell"/>
</dbReference>
<dbReference type="Gene3D" id="2.60.120.650">
    <property type="entry name" value="Cupin"/>
    <property type="match status" value="1"/>
</dbReference>
<dbReference type="OMA" id="KASYQEC"/>